<accession>A0AA46E0F7</accession>
<dbReference type="InterPro" id="IPR010401">
    <property type="entry name" value="AGL/Gdb1"/>
</dbReference>
<evidence type="ECO:0000259" key="2">
    <source>
        <dbReference type="Pfam" id="PF06202"/>
    </source>
</evidence>
<proteinExistence type="predicted"/>
<dbReference type="NCBIfam" id="TIGR01561">
    <property type="entry name" value="gde_arch"/>
    <property type="match status" value="1"/>
</dbReference>
<dbReference type="GO" id="GO:0005980">
    <property type="term" value="P:glycogen catabolic process"/>
    <property type="evidence" value="ECO:0007669"/>
    <property type="project" value="InterPro"/>
</dbReference>
<dbReference type="EMBL" id="SOBG01000001">
    <property type="protein sequence ID" value="TDT72377.1"/>
    <property type="molecule type" value="Genomic_DNA"/>
</dbReference>
<sequence>MVIGRDILGNYDLGTNREYLLTNGNGSFSSGSINGNLARSYHGILVKSFDIPLDRKMTLHKIEENFDGIDLFTSKRIDANKVIIKEGFKYIQSFEVKPFPKWIFLVNGSLLEKELFMPYEKDIVIIKYKLLLSAKKDLKLKTNMLFNYRYSDHIIPFRDYNYDVYTKNNHLEIMFDNHKMYIYTNGNIKKSEYRKDNEDFYGNKIEGTVRKNIAYDIELNERGNYNLDSSYEIANSEITLNEGDTFYIVASFEKLDNINIEKMYSDELNRVNRLKNIASKDNEIIRDIAYACDQFIVNKPSIRGKTVIAGYPWFGDWGRDTMIALPGLTLSTGRYDDAKAILLAFAKYCDKGMLPNLFPNKEGDELQYNTIDAAMWYFYAVYKYLEYTDDYEFVKNNIYNTLKDIIKFYKSGTRYNIHMEENGMISGGSKDNNLTWMDVKYKGWAVTPRYGMAVEISALWYNALKLMEDLAEKYNEDNKEYKELSNLVKNNFEKIFWNEEKNCLYDYICEEGKNDDIRPNQIFVVSLPYSLLSKDKEKKVVDTVLEKLYTSKGLKSLSSDNIEFKGFYFGNLYERDSKYHQGTVWGWLMGHFVGAYNKIYNNKEKNRLLLNGLIEHFYREGCINSVSEIFDGDEPHNARGCFAQAWSVSELLRALKEMC</sequence>
<dbReference type="InterPro" id="IPR032790">
    <property type="entry name" value="GDE_C"/>
</dbReference>
<keyword evidence="5" id="KW-1185">Reference proteome</keyword>
<keyword evidence="1" id="KW-0175">Coiled coil</keyword>
<evidence type="ECO:0000259" key="3">
    <source>
        <dbReference type="Pfam" id="PF12439"/>
    </source>
</evidence>
<comment type="caution">
    <text evidence="4">The sequence shown here is derived from an EMBL/GenBank/DDBJ whole genome shotgun (WGS) entry which is preliminary data.</text>
</comment>
<dbReference type="InterPro" id="IPR012341">
    <property type="entry name" value="6hp_glycosidase-like_sf"/>
</dbReference>
<dbReference type="PANTHER" id="PTHR10569:SF2">
    <property type="entry name" value="GLYCOGEN DEBRANCHING ENZYME"/>
    <property type="match status" value="1"/>
</dbReference>
<protein>
    <submittedName>
        <fullName evidence="4">Glycogen debranching enzyme</fullName>
    </submittedName>
</protein>
<evidence type="ECO:0000313" key="4">
    <source>
        <dbReference type="EMBL" id="TDT72377.1"/>
    </source>
</evidence>
<dbReference type="Proteomes" id="UP000294678">
    <property type="component" value="Unassembled WGS sequence"/>
</dbReference>
<dbReference type="Pfam" id="PF06202">
    <property type="entry name" value="GDE_C"/>
    <property type="match status" value="1"/>
</dbReference>
<feature type="domain" description="Glycogen debranching enzyme C-terminal" evidence="2">
    <location>
        <begin position="291"/>
        <end position="653"/>
    </location>
</feature>
<dbReference type="InterPro" id="IPR024742">
    <property type="entry name" value="Glycogen_debranch_N"/>
</dbReference>
<reference evidence="4 5" key="1">
    <citation type="submission" date="2019-03" db="EMBL/GenBank/DDBJ databases">
        <title>Genomic Encyclopedia of Type Strains, Phase IV (KMG-IV): sequencing the most valuable type-strain genomes for metagenomic binning, comparative biology and taxonomic classification.</title>
        <authorList>
            <person name="Goeker M."/>
        </authorList>
    </citation>
    <scope>NUCLEOTIDE SEQUENCE [LARGE SCALE GENOMIC DNA]</scope>
    <source>
        <strain evidence="4 5">DSM 100055</strain>
    </source>
</reference>
<feature type="coiled-coil region" evidence="1">
    <location>
        <begin position="464"/>
        <end position="491"/>
    </location>
</feature>
<dbReference type="SUPFAM" id="SSF48208">
    <property type="entry name" value="Six-hairpin glycosidases"/>
    <property type="match status" value="1"/>
</dbReference>
<dbReference type="InterPro" id="IPR008928">
    <property type="entry name" value="6-hairpin_glycosidase_sf"/>
</dbReference>
<dbReference type="PANTHER" id="PTHR10569">
    <property type="entry name" value="GLYCOGEN DEBRANCHING ENZYME"/>
    <property type="match status" value="1"/>
</dbReference>
<dbReference type="AlphaFoldDB" id="A0AA46E0F7"/>
<dbReference type="Pfam" id="PF12439">
    <property type="entry name" value="GDE_N"/>
    <property type="match status" value="1"/>
</dbReference>
<evidence type="ECO:0000313" key="5">
    <source>
        <dbReference type="Proteomes" id="UP000294678"/>
    </source>
</evidence>
<dbReference type="RefSeq" id="WP_134111978.1">
    <property type="nucleotide sequence ID" value="NZ_SOBG01000001.1"/>
</dbReference>
<feature type="domain" description="Glycogen debranching enzyme bacterial and archaeal type N-terminal" evidence="3">
    <location>
        <begin position="17"/>
        <end position="246"/>
    </location>
</feature>
<gene>
    <name evidence="4" type="ORF">EV215_0178</name>
</gene>
<name>A0AA46E0F7_9FUSO</name>
<organism evidence="4 5">
    <name type="scientific">Hypnocyclicus thermotrophus</name>
    <dbReference type="NCBI Taxonomy" id="1627895"/>
    <lineage>
        <taxon>Bacteria</taxon>
        <taxon>Fusobacteriati</taxon>
        <taxon>Fusobacteriota</taxon>
        <taxon>Fusobacteriia</taxon>
        <taxon>Fusobacteriales</taxon>
        <taxon>Fusobacteriaceae</taxon>
        <taxon>Hypnocyclicus</taxon>
    </lineage>
</organism>
<evidence type="ECO:0000256" key="1">
    <source>
        <dbReference type="SAM" id="Coils"/>
    </source>
</evidence>
<dbReference type="GO" id="GO:0004134">
    <property type="term" value="F:4-alpha-glucanotransferase activity"/>
    <property type="evidence" value="ECO:0007669"/>
    <property type="project" value="InterPro"/>
</dbReference>
<dbReference type="InterPro" id="IPR006451">
    <property type="entry name" value="Glycogen_debranch_arc"/>
</dbReference>
<dbReference type="GO" id="GO:0004135">
    <property type="term" value="F:amylo-alpha-1,6-glucosidase activity"/>
    <property type="evidence" value="ECO:0007669"/>
    <property type="project" value="InterPro"/>
</dbReference>
<dbReference type="Gene3D" id="1.50.10.10">
    <property type="match status" value="1"/>
</dbReference>
<dbReference type="FunFam" id="1.50.10.10:FF:000073">
    <property type="entry name" value="Glycogen debranching enzyme, hypothetical (TreX-like)"/>
    <property type="match status" value="1"/>
</dbReference>